<protein>
    <submittedName>
        <fullName evidence="1">Uncharacterized protein</fullName>
    </submittedName>
</protein>
<evidence type="ECO:0000313" key="2">
    <source>
        <dbReference type="Proteomes" id="UP000596742"/>
    </source>
</evidence>
<reference evidence="1" key="1">
    <citation type="submission" date="2018-11" db="EMBL/GenBank/DDBJ databases">
        <authorList>
            <person name="Alioto T."/>
            <person name="Alioto T."/>
        </authorList>
    </citation>
    <scope>NUCLEOTIDE SEQUENCE</scope>
</reference>
<dbReference type="OrthoDB" id="6109072at2759"/>
<sequence>MDIEVCYSAAGPCAVQHTVLTDVKLPKSSCNYSQPYAIPDFSLVSYMSELEVNTNVNQLPSWAVDLLMEELGIAGFQKDPQCDLSSYSGALSNGWDSTACGELITLPQLPAYTRCRLPSYCTGAQCCSNIGYLGRKLEAFVLVDPCSYSVSIGLEKRNINVTLLEFTQGSWQTVTLGNLLRLSGWQAYPPTKIVIMELNVSTSSMLCIKILVENVYYPMLSVRVRFIDHDGLILPGFTSSKFVSENVRSVGLLVIVCMVFPIHNFYSGESSFDNCVNSDREVQLELSCTSAVALPTLGGNSVCHLYDTCTGISCCLHSTTVDRNFNVFLKLDPCTQKLDIGIEKYQFDFSLYTFTFETTQYFHIDRVIEIEYKITDLVGEMVYLVDMKVKICFNDPTPCDLQDTIVLNTKLQKMVCPWFRGYPNPSWSLNQWYLDNSFTPGSNLDSSTASSLMEATELGEYLLSPMISRDDPFGRYAAAYLGWSSECTEAPVTLLQMDQSVISCNLESTCRGLSCALDVPFISKTFEFYMRLEQCDYMLKVGIERQQYERTLKGYQWGEWTHVDLNGILKMSFVLHDLYAEPAFLISMKLSLCWEANQPCGTVYNIFDKVRLPKKVCDWDKKFLQNDFSLTQYKTDNSISTLDDHHVSDILRLTGISQYMKRIPCSRTAAPYTGADANNWKNDCVDPVGSLLNLGSDTTCHLDSSCTAVDCCVDSSSLGLTFNGYVKLDPCNYKIYIGLEGIDLDYTLIDFNFGTVQHYAMNEVLNLDFVVDDLTTDNIYVVSMNISVCLESGGACEVFTGVFQDHRLPKAECDYDSQFVILGFSLSEYLDEKSVSTNTIPLDIHTIAQLLHDTALAPYMMDDACDQTVIPYYPNDKGWNRDFSFLGFLNEKGIGVNDNLDNNQLSALIERLAIGDFLMDTQCSSSASPYSGHSNGWTNSCGQSMETLPTLSGAVCNVGSNCTTVYCCLPDTRIGKSFETFVKFDPCLFKLSVGIDKLTFSTLLFDYEWGQLTEVWLFGYVRMEFTVRDLEMEGDYLIDMKLQICRESDTETTPCGVDIVIFDKYRLPKLSCDWNSGLDTGFQGLATWLTDNSVTKTEPLRGSETSKLISDSGIASYLYEPSCDQQGSMYSGNVGGVKNDCGMPVSVPVLPSGVVCSVSADTCTGLDCCITIPLTNKTMNFRININHCYQDITVGLESMNREYKLLDYSFGTVEHFNLIGVGKMEYKIENFLGEGAYLMDISFSFCLETGSCEFTETIIQGVKFPKKKCTWDDTYRVKDFSLDQWSRERSIDTTQVYPAYYISELLQNLDLTRYFQSLQCSRSSTTYDSPINGWLKDCNDTDVVAISTNPMTCRLKSDCAAVSCCLDEDFISKTFEVFFEIDDCERKIYIGIEKLKFYIPLHDFEFDTWHEFSLLKTIRIRYNVYDLWSEGVYLVSLEISSCWERYGSCAWTQSVLDDARFKKQICASQMAYQNAGFSLTTWATSNSIDKDSMTETNLVRLYDELDVAWYLKNTCDYEMSPFIANGWNNTCGSTINNLPMLPSGTSCYISDLCTDVRCCVSVPTLRNHTFDFSLNLDGCTQYMEKTFENYKEQFMLRDFTFGQENYLWIKGVLRLKYTIDDLPAQNLYRVSVMFEVCTTNGSPCEYSLTVMDSVELPRSSCLSEWGYGYAEVGFTKEQWKTSRGLADDATLNSWQIAKLLEETEIALYQNKPRCDHTMGDYQGSHDGWVNNCTLGVSPGILDGDIVCLIGSKCSEVSCCVNDPETMSDFNAYLSLDPCEFSLLIGVEKYSFEVSLLDFDFEKSYELDLGGIYRVR</sequence>
<gene>
    <name evidence="1" type="ORF">MGAL_10B037461</name>
</gene>
<accession>A0A8B6D9N2</accession>
<evidence type="ECO:0000313" key="1">
    <source>
        <dbReference type="EMBL" id="VDI16059.1"/>
    </source>
</evidence>
<name>A0A8B6D9N2_MYTGA</name>
<organism evidence="1 2">
    <name type="scientific">Mytilus galloprovincialis</name>
    <name type="common">Mediterranean mussel</name>
    <dbReference type="NCBI Taxonomy" id="29158"/>
    <lineage>
        <taxon>Eukaryota</taxon>
        <taxon>Metazoa</taxon>
        <taxon>Spiralia</taxon>
        <taxon>Lophotrochozoa</taxon>
        <taxon>Mollusca</taxon>
        <taxon>Bivalvia</taxon>
        <taxon>Autobranchia</taxon>
        <taxon>Pteriomorphia</taxon>
        <taxon>Mytilida</taxon>
        <taxon>Mytiloidea</taxon>
        <taxon>Mytilidae</taxon>
        <taxon>Mytilinae</taxon>
        <taxon>Mytilus</taxon>
    </lineage>
</organism>
<keyword evidence="2" id="KW-1185">Reference proteome</keyword>
<comment type="caution">
    <text evidence="1">The sequence shown here is derived from an EMBL/GenBank/DDBJ whole genome shotgun (WGS) entry which is preliminary data.</text>
</comment>
<proteinExistence type="predicted"/>
<dbReference type="EMBL" id="UYJE01003041">
    <property type="protein sequence ID" value="VDI16059.1"/>
    <property type="molecule type" value="Genomic_DNA"/>
</dbReference>
<dbReference type="Proteomes" id="UP000596742">
    <property type="component" value="Unassembled WGS sequence"/>
</dbReference>